<proteinExistence type="predicted"/>
<dbReference type="PANTHER" id="PTHR47888:SF1">
    <property type="entry name" value="SERTA DOMAIN-CONTAINING PROTEIN"/>
    <property type="match status" value="1"/>
</dbReference>
<evidence type="ECO:0000313" key="4">
    <source>
        <dbReference type="EMBL" id="KAK1150482.1"/>
    </source>
</evidence>
<dbReference type="Proteomes" id="UP001230051">
    <property type="component" value="Unassembled WGS sequence"/>
</dbReference>
<accession>A0AAD8FMU6</accession>
<protein>
    <submittedName>
        <fullName evidence="1">Uncharacterized protein</fullName>
    </submittedName>
</protein>
<comment type="caution">
    <text evidence="1">The sequence shown here is derived from an EMBL/GenBank/DDBJ whole genome shotgun (WGS) entry which is preliminary data.</text>
</comment>
<keyword evidence="5" id="KW-1185">Reference proteome</keyword>
<reference evidence="1" key="1">
    <citation type="submission" date="2022-02" db="EMBL/GenBank/DDBJ databases">
        <title>Atlantic sturgeon de novo genome assembly.</title>
        <authorList>
            <person name="Stock M."/>
            <person name="Klopp C."/>
            <person name="Guiguen Y."/>
            <person name="Cabau C."/>
            <person name="Parinello H."/>
            <person name="Santidrian Yebra-Pimentel E."/>
            <person name="Kuhl H."/>
            <person name="Dirks R.P."/>
            <person name="Guessner J."/>
            <person name="Wuertz S."/>
            <person name="Du K."/>
            <person name="Schartl M."/>
        </authorList>
    </citation>
    <scope>NUCLEOTIDE SEQUENCE</scope>
    <source>
        <strain evidence="1">STURGEONOMICS-FGT-2020</strain>
        <tissue evidence="1">Whole blood</tissue>
    </source>
</reference>
<name>A0AAD8FMU6_ACIOX</name>
<dbReference type="Pfam" id="PF15827">
    <property type="entry name" value="UPF0730"/>
    <property type="match status" value="1"/>
</dbReference>
<evidence type="ECO:0000313" key="5">
    <source>
        <dbReference type="Proteomes" id="UP001230051"/>
    </source>
</evidence>
<organism evidence="1 5">
    <name type="scientific">Acipenser oxyrinchus oxyrinchus</name>
    <dbReference type="NCBI Taxonomy" id="40147"/>
    <lineage>
        <taxon>Eukaryota</taxon>
        <taxon>Metazoa</taxon>
        <taxon>Chordata</taxon>
        <taxon>Craniata</taxon>
        <taxon>Vertebrata</taxon>
        <taxon>Euteleostomi</taxon>
        <taxon>Actinopterygii</taxon>
        <taxon>Chondrostei</taxon>
        <taxon>Acipenseriformes</taxon>
        <taxon>Acipenseridae</taxon>
        <taxon>Acipenser</taxon>
    </lineage>
</organism>
<evidence type="ECO:0000313" key="3">
    <source>
        <dbReference type="EMBL" id="KAK1150440.1"/>
    </source>
</evidence>
<evidence type="ECO:0000313" key="1">
    <source>
        <dbReference type="EMBL" id="KAK1138229.1"/>
    </source>
</evidence>
<evidence type="ECO:0000313" key="2">
    <source>
        <dbReference type="EMBL" id="KAK1150420.1"/>
    </source>
</evidence>
<gene>
    <name evidence="4" type="ORF">AOXY_G34061</name>
    <name evidence="3" type="ORF">AOXY_G34078</name>
    <name evidence="2" type="ORF">AOXY_G34186</name>
    <name evidence="1" type="ORF">AOXY_G37903</name>
</gene>
<dbReference type="EMBL" id="JAGXEW010000602">
    <property type="protein sequence ID" value="KAK1138229.1"/>
    <property type="molecule type" value="Genomic_DNA"/>
</dbReference>
<dbReference type="EMBL" id="JAGXEW010000062">
    <property type="protein sequence ID" value="KAK1150420.1"/>
    <property type="molecule type" value="Genomic_DNA"/>
</dbReference>
<dbReference type="EMBL" id="JAGXEW010000061">
    <property type="protein sequence ID" value="KAK1150440.1"/>
    <property type="molecule type" value="Genomic_DNA"/>
</dbReference>
<dbReference type="PANTHER" id="PTHR47888">
    <property type="entry name" value="UPF0730 PROTEIN ENCODED BY LINC00643-RELATED"/>
    <property type="match status" value="1"/>
</dbReference>
<sequence>MVAGCCSQSFCYNELQSYHVVPYGSDNAMYGLGFPSSQRGQTPQLLVYKIDDKG</sequence>
<dbReference type="AlphaFoldDB" id="A0AAD8FMU6"/>
<dbReference type="EMBL" id="JAGXEW010000060">
    <property type="protein sequence ID" value="KAK1150482.1"/>
    <property type="molecule type" value="Genomic_DNA"/>
</dbReference>